<dbReference type="PANTHER" id="PTHR43433:SF10">
    <property type="entry name" value="AB HYDROLASE-1 DOMAIN-CONTAINING PROTEIN"/>
    <property type="match status" value="1"/>
</dbReference>
<dbReference type="InterPro" id="IPR050471">
    <property type="entry name" value="AB_hydrolase"/>
</dbReference>
<evidence type="ECO:0000313" key="3">
    <source>
        <dbReference type="Proteomes" id="UP000240883"/>
    </source>
</evidence>
<evidence type="ECO:0000313" key="2">
    <source>
        <dbReference type="EMBL" id="PSN73478.1"/>
    </source>
</evidence>
<dbReference type="Proteomes" id="UP000240883">
    <property type="component" value="Unassembled WGS sequence"/>
</dbReference>
<keyword evidence="3" id="KW-1185">Reference proteome</keyword>
<dbReference type="PANTHER" id="PTHR43433">
    <property type="entry name" value="HYDROLASE, ALPHA/BETA FOLD FAMILY PROTEIN"/>
    <property type="match status" value="1"/>
</dbReference>
<dbReference type="GO" id="GO:0016787">
    <property type="term" value="F:hydrolase activity"/>
    <property type="evidence" value="ECO:0007669"/>
    <property type="project" value="UniProtKB-KW"/>
</dbReference>
<feature type="domain" description="AB hydrolase-1" evidence="1">
    <location>
        <begin position="77"/>
        <end position="330"/>
    </location>
</feature>
<name>A0A2T2P813_CORCC</name>
<proteinExistence type="predicted"/>
<evidence type="ECO:0000259" key="1">
    <source>
        <dbReference type="Pfam" id="PF00561"/>
    </source>
</evidence>
<dbReference type="EMBL" id="KZ678129">
    <property type="protein sequence ID" value="PSN73478.1"/>
    <property type="molecule type" value="Genomic_DNA"/>
</dbReference>
<sequence length="344" mass="38846">MLRSIFSQITAHRLCTGAFRPLIDNTGKGRARMASIQTKAENPSLRLGSHAFVLRNKNNLGHHVLGYHISGKSSGQPVFYFHGSPSSRLEADDFNAVANEMNVCVIGVDRPGIGLSTYRPDYTLLDWPHDIRQLASHLGFSQFRVMGGSGGGPYALACAREIPEDMLKGTGILAGVAPPESSSKAISWTKWMAFAVNRWTPEWILCLFLEWALVRHSRNPDQTHWRRIIIEGMLKTMPPEDQRLLDEVSTESWIKSIRECCLTGPHGYVLDARIILRPWPFRLNSIKAKVQIWNGTEDEDTPIDSARWMTDQLPNGNLREFPGDSHFSIFHCRQNEVLKDLIEM</sequence>
<dbReference type="Pfam" id="PF00561">
    <property type="entry name" value="Abhydrolase_1"/>
    <property type="match status" value="1"/>
</dbReference>
<dbReference type="STRING" id="1448308.A0A2T2P813"/>
<organism evidence="2 3">
    <name type="scientific">Corynespora cassiicola Philippines</name>
    <dbReference type="NCBI Taxonomy" id="1448308"/>
    <lineage>
        <taxon>Eukaryota</taxon>
        <taxon>Fungi</taxon>
        <taxon>Dikarya</taxon>
        <taxon>Ascomycota</taxon>
        <taxon>Pezizomycotina</taxon>
        <taxon>Dothideomycetes</taxon>
        <taxon>Pleosporomycetidae</taxon>
        <taxon>Pleosporales</taxon>
        <taxon>Corynesporascaceae</taxon>
        <taxon>Corynespora</taxon>
    </lineage>
</organism>
<reference evidence="2 3" key="1">
    <citation type="journal article" date="2018" name="Front. Microbiol.">
        <title>Genome-Wide Analysis of Corynespora cassiicola Leaf Fall Disease Putative Effectors.</title>
        <authorList>
            <person name="Lopez D."/>
            <person name="Ribeiro S."/>
            <person name="Label P."/>
            <person name="Fumanal B."/>
            <person name="Venisse J.S."/>
            <person name="Kohler A."/>
            <person name="de Oliveira R.R."/>
            <person name="Labutti K."/>
            <person name="Lipzen A."/>
            <person name="Lail K."/>
            <person name="Bauer D."/>
            <person name="Ohm R.A."/>
            <person name="Barry K.W."/>
            <person name="Spatafora J."/>
            <person name="Grigoriev I.V."/>
            <person name="Martin F.M."/>
            <person name="Pujade-Renaud V."/>
        </authorList>
    </citation>
    <scope>NUCLEOTIDE SEQUENCE [LARGE SCALE GENOMIC DNA]</scope>
    <source>
        <strain evidence="2 3">Philippines</strain>
    </source>
</reference>
<dbReference type="InterPro" id="IPR000073">
    <property type="entry name" value="AB_hydrolase_1"/>
</dbReference>
<dbReference type="SUPFAM" id="SSF53474">
    <property type="entry name" value="alpha/beta-Hydrolases"/>
    <property type="match status" value="1"/>
</dbReference>
<dbReference type="AlphaFoldDB" id="A0A2T2P813"/>
<dbReference type="InterPro" id="IPR029058">
    <property type="entry name" value="AB_hydrolase_fold"/>
</dbReference>
<dbReference type="Gene3D" id="3.40.50.1820">
    <property type="entry name" value="alpha/beta hydrolase"/>
    <property type="match status" value="1"/>
</dbReference>
<protein>
    <submittedName>
        <fullName evidence="2">Alpha/beta-hydrolase</fullName>
    </submittedName>
</protein>
<dbReference type="OrthoDB" id="294702at2759"/>
<keyword evidence="2" id="KW-0378">Hydrolase</keyword>
<gene>
    <name evidence="2" type="ORF">BS50DRAFT_514801</name>
</gene>
<accession>A0A2T2P813</accession>